<keyword evidence="6" id="KW-0067">ATP-binding</keyword>
<dbReference type="InterPro" id="IPR036388">
    <property type="entry name" value="WH-like_DNA-bd_sf"/>
</dbReference>
<feature type="region of interest" description="Disordered" evidence="7">
    <location>
        <begin position="133"/>
        <end position="152"/>
    </location>
</feature>
<evidence type="ECO:0000259" key="8">
    <source>
        <dbReference type="Pfam" id="PF00931"/>
    </source>
</evidence>
<dbReference type="EnsemblPlants" id="OGLUM04G25950.1">
    <property type="protein sequence ID" value="OGLUM04G25950.1"/>
    <property type="gene ID" value="OGLUM04G25950"/>
</dbReference>
<keyword evidence="5" id="KW-0611">Plant defense</keyword>
<feature type="region of interest" description="Disordered" evidence="7">
    <location>
        <begin position="251"/>
        <end position="270"/>
    </location>
</feature>
<dbReference type="Gene3D" id="1.10.8.430">
    <property type="entry name" value="Helical domain of apoptotic protease-activating factors"/>
    <property type="match status" value="1"/>
</dbReference>
<evidence type="ECO:0000256" key="3">
    <source>
        <dbReference type="ARBA" id="ARBA00022737"/>
    </source>
</evidence>
<dbReference type="InterPro" id="IPR042197">
    <property type="entry name" value="Apaf_helical"/>
</dbReference>
<dbReference type="InterPro" id="IPR041118">
    <property type="entry name" value="Rx_N"/>
</dbReference>
<dbReference type="Pfam" id="PF18052">
    <property type="entry name" value="Rx_N"/>
    <property type="match status" value="1"/>
</dbReference>
<dbReference type="GO" id="GO:0043531">
    <property type="term" value="F:ADP binding"/>
    <property type="evidence" value="ECO:0007669"/>
    <property type="project" value="InterPro"/>
</dbReference>
<reference evidence="12" key="1">
    <citation type="submission" date="2015-04" db="UniProtKB">
        <authorList>
            <consortium name="EnsemblPlants"/>
        </authorList>
    </citation>
    <scope>IDENTIFICATION</scope>
</reference>
<dbReference type="InterPro" id="IPR032675">
    <property type="entry name" value="LRR_dom_sf"/>
</dbReference>
<feature type="domain" description="Disease resistance protein winged helix" evidence="10">
    <location>
        <begin position="535"/>
        <end position="604"/>
    </location>
</feature>
<evidence type="ECO:0000256" key="2">
    <source>
        <dbReference type="ARBA" id="ARBA00022614"/>
    </source>
</evidence>
<dbReference type="InterPro" id="IPR006553">
    <property type="entry name" value="Leu-rich_rpt_Cys-con_subtyp"/>
</dbReference>
<dbReference type="InterPro" id="IPR002182">
    <property type="entry name" value="NB-ARC"/>
</dbReference>
<name>A0A0D9ZR13_9ORYZ</name>
<comment type="similarity">
    <text evidence="1">Belongs to the disease resistance NB-LRR family.</text>
</comment>
<evidence type="ECO:0000256" key="7">
    <source>
        <dbReference type="SAM" id="MobiDB-lite"/>
    </source>
</evidence>
<dbReference type="eggNOG" id="KOG4658">
    <property type="taxonomic scope" value="Eukaryota"/>
</dbReference>
<evidence type="ECO:0000259" key="10">
    <source>
        <dbReference type="Pfam" id="PF23559"/>
    </source>
</evidence>
<feature type="domain" description="R13L1/DRL21-like LRR repeat region" evidence="11">
    <location>
        <begin position="808"/>
        <end position="932"/>
    </location>
</feature>
<dbReference type="Pfam" id="PF23559">
    <property type="entry name" value="WHD_DRP"/>
    <property type="match status" value="1"/>
</dbReference>
<evidence type="ECO:0000313" key="13">
    <source>
        <dbReference type="Proteomes" id="UP000026961"/>
    </source>
</evidence>
<sequence>MDSTVSAARWVLSKALGPVTDGLVEAWAASSELGPNVSALKMELLHAQGMLDNAQGNETRSPALKLLLQELRQVAYNAEDVLDELDYFRIQDKLYHTYHAADEHAGGCVCNLVQNASHAAKAVARKLKCCPRTGDAKPAGDPDDESEGDQDGDARHGGAICCVCPSVNIGIGRRILFGACSFMAPEEKRFIEAPKMKFYRVEMSKKIKSIIEKLRPLCAKVSTILNLELLESNRRIAQDIATGITAASEERGSMAFPPRKSTNNRPITTPEIQEPKFFGRKVEMGKILHDITEGSNKDLTVLPIVGLGGFGKTALAKHIYKNVDKHFDVKIWICAVNYSSVSRLTKKIMESIPPVKNEESCSPEMLTEQRLKSKRFLLVLDDMWICDRKEEWDRLLRPLRKGKEGNIILVTSRFPAIAETVKTTDHLIELKGLGYEASRSLFLACVYGDKQSANEHRGLAEIGNKIIEKLKGSPLAAKTVGKLLSNNLNVEHWTRVLDSKEWELLTGEDDIMPVLKLSYKYLPFHLQQCFSLCALFPKKYKFNGQELTRLWIGLGILQSSSKTKSIEEIGMDNFNALISHRFFEKDETDGKSCYVIHDLQHDLALMVASNECLSIDPSNVKSVEIWPSVRHLSITSNAAEYADVMAKGNFRRELKKLKTRLEVQKLQTLMVFGEFDESFARSFGSLFREANALRVLCLPKISLRVESILHNFSSLIHLRYLMLGTKYTRDQMQLPRTLSRFYHLMILDLQTWDGSCDLPKDMGNLAKLRHIFTEKDKIHANIHNVGKLQVLQELKKYCVKKEDGGLQLKQLGYMIELRELGIYNLENTLTKAAAVKAKLMDKKYLRKLTLHWDDAQHPEPDAGAMVIESLQPHSSSLQELCIRGHGGLCCPSWLSNEFSVKALRSLHLVGVAWKVLPSFNQIWELHELTLENIVTIRKFVLEQWCCKLKRLTLIDLEELTEWITQDCNTFFPDLQTLEIKNCPNLLELPFIDNIGDPRKKDVSMTWFPKLEEFEISLCIEISSFPPIPWTQTLDYVRITDVGSNIMEELEYSKTSSLSITGNNNLHSLEKVLVFNNLTELQELSMEKCPPLDMESLLMLSSLKILFVSGSGSLFVPLTSLSDAKWQLPVEELYISDCVANGKELSQLLSHLPKLSVLNIGNFKRITRLDVAVEQQQLRTLVSSTAIHIEHTQPAEQHEGIAEEAEVEDDGLLLLGSNLCRSLRELTIYDCKCLSLAAPHPLLNGHEPRGLQALGSLRTLEILRCPKFLSEYSLDSPCYPFPTSVQVLTFHGAVDMKHLSNLTFLTRLYIEDSENLKCKDLAQDQLSQLVIYRCPEFFVGWGLAQRSSKLQMLYTDDFEGVLVKPICSLLSSCLVELVFHSNDEVESFTKKQEEALQLITSLQELRFRRCKKLQCLPAGLRRLTSLKRLSIDQCPAIQSLPKDGLPSSLQELDVTYCGSKDLIQQCRKLKGTIQKIIL</sequence>
<dbReference type="Gene3D" id="3.40.50.300">
    <property type="entry name" value="P-loop containing nucleotide triphosphate hydrolases"/>
    <property type="match status" value="1"/>
</dbReference>
<dbReference type="PRINTS" id="PR00364">
    <property type="entry name" value="DISEASERSIST"/>
</dbReference>
<dbReference type="Pfam" id="PF25019">
    <property type="entry name" value="LRR_R13L1-DRL21"/>
    <property type="match status" value="1"/>
</dbReference>
<dbReference type="Gene3D" id="1.20.5.4130">
    <property type="match status" value="1"/>
</dbReference>
<accession>A0A0D9ZR13</accession>
<evidence type="ECO:0000256" key="1">
    <source>
        <dbReference type="ARBA" id="ARBA00008894"/>
    </source>
</evidence>
<dbReference type="SUPFAM" id="SSF52540">
    <property type="entry name" value="P-loop containing nucleoside triphosphate hydrolases"/>
    <property type="match status" value="1"/>
</dbReference>
<evidence type="ECO:0008006" key="14">
    <source>
        <dbReference type="Google" id="ProtNLM"/>
    </source>
</evidence>
<protein>
    <recommendedName>
        <fullName evidence="14">NB-ARC domain-containing protein</fullName>
    </recommendedName>
</protein>
<dbReference type="PANTHER" id="PTHR36766">
    <property type="entry name" value="PLANT BROAD-SPECTRUM MILDEW RESISTANCE PROTEIN RPW8"/>
    <property type="match status" value="1"/>
</dbReference>
<keyword evidence="13" id="KW-1185">Reference proteome</keyword>
<dbReference type="STRING" id="40148.A0A0D9ZR13"/>
<proteinExistence type="inferred from homology"/>
<evidence type="ECO:0000256" key="4">
    <source>
        <dbReference type="ARBA" id="ARBA00022741"/>
    </source>
</evidence>
<evidence type="ECO:0000313" key="12">
    <source>
        <dbReference type="EnsemblPlants" id="OGLUM04G25950.1"/>
    </source>
</evidence>
<keyword evidence="4" id="KW-0547">Nucleotide-binding</keyword>
<dbReference type="Gene3D" id="1.10.10.10">
    <property type="entry name" value="Winged helix-like DNA-binding domain superfamily/Winged helix DNA-binding domain"/>
    <property type="match status" value="1"/>
</dbReference>
<evidence type="ECO:0000259" key="11">
    <source>
        <dbReference type="Pfam" id="PF25019"/>
    </source>
</evidence>
<feature type="compositionally biased region" description="Polar residues" evidence="7">
    <location>
        <begin position="260"/>
        <end position="270"/>
    </location>
</feature>
<organism evidence="12">
    <name type="scientific">Oryza glumipatula</name>
    <dbReference type="NCBI Taxonomy" id="40148"/>
    <lineage>
        <taxon>Eukaryota</taxon>
        <taxon>Viridiplantae</taxon>
        <taxon>Streptophyta</taxon>
        <taxon>Embryophyta</taxon>
        <taxon>Tracheophyta</taxon>
        <taxon>Spermatophyta</taxon>
        <taxon>Magnoliopsida</taxon>
        <taxon>Liliopsida</taxon>
        <taxon>Poales</taxon>
        <taxon>Poaceae</taxon>
        <taxon>BOP clade</taxon>
        <taxon>Oryzoideae</taxon>
        <taxon>Oryzeae</taxon>
        <taxon>Oryzinae</taxon>
        <taxon>Oryza</taxon>
    </lineage>
</organism>
<dbReference type="GO" id="GO:0051707">
    <property type="term" value="P:response to other organism"/>
    <property type="evidence" value="ECO:0007669"/>
    <property type="project" value="UniProtKB-ARBA"/>
</dbReference>
<keyword evidence="3" id="KW-0677">Repeat</keyword>
<keyword evidence="2" id="KW-0433">Leucine-rich repeat</keyword>
<dbReference type="GO" id="GO:0005524">
    <property type="term" value="F:ATP binding"/>
    <property type="evidence" value="ECO:0007669"/>
    <property type="project" value="UniProtKB-KW"/>
</dbReference>
<dbReference type="InterPro" id="IPR056789">
    <property type="entry name" value="LRR_R13L1-DRL21"/>
</dbReference>
<dbReference type="GO" id="GO:0006952">
    <property type="term" value="P:defense response"/>
    <property type="evidence" value="ECO:0007669"/>
    <property type="project" value="UniProtKB-KW"/>
</dbReference>
<feature type="domain" description="Disease resistance N-terminal" evidence="9">
    <location>
        <begin position="11"/>
        <end position="93"/>
    </location>
</feature>
<dbReference type="PANTHER" id="PTHR36766:SF45">
    <property type="entry name" value="NB-ARC DOMAIN-CONTAINING PROTEIN"/>
    <property type="match status" value="1"/>
</dbReference>
<evidence type="ECO:0000256" key="6">
    <source>
        <dbReference type="ARBA" id="ARBA00022840"/>
    </source>
</evidence>
<evidence type="ECO:0000256" key="5">
    <source>
        <dbReference type="ARBA" id="ARBA00022821"/>
    </source>
</evidence>
<dbReference type="SMART" id="SM00367">
    <property type="entry name" value="LRR_CC"/>
    <property type="match status" value="3"/>
</dbReference>
<dbReference type="HOGENOM" id="CLU_000837_8_4_1"/>
<dbReference type="Gramene" id="OGLUM04G25950.1">
    <property type="protein sequence ID" value="OGLUM04G25950.1"/>
    <property type="gene ID" value="OGLUM04G25950"/>
</dbReference>
<feature type="domain" description="NB-ARC" evidence="8">
    <location>
        <begin position="283"/>
        <end position="447"/>
    </location>
</feature>
<reference evidence="12" key="2">
    <citation type="submission" date="2018-05" db="EMBL/GenBank/DDBJ databases">
        <title>OgluRS3 (Oryza glumaepatula Reference Sequence Version 3).</title>
        <authorList>
            <person name="Zhang J."/>
            <person name="Kudrna D."/>
            <person name="Lee S."/>
            <person name="Talag J."/>
            <person name="Welchert J."/>
            <person name="Wing R.A."/>
        </authorList>
    </citation>
    <scope>NUCLEOTIDE SEQUENCE [LARGE SCALE GENOMIC DNA]</scope>
</reference>
<dbReference type="Pfam" id="PF00931">
    <property type="entry name" value="NB-ARC"/>
    <property type="match status" value="1"/>
</dbReference>
<dbReference type="InterPro" id="IPR058922">
    <property type="entry name" value="WHD_DRP"/>
</dbReference>
<evidence type="ECO:0000259" key="9">
    <source>
        <dbReference type="Pfam" id="PF18052"/>
    </source>
</evidence>
<dbReference type="Proteomes" id="UP000026961">
    <property type="component" value="Chromosome 4"/>
</dbReference>
<feature type="compositionally biased region" description="Acidic residues" evidence="7">
    <location>
        <begin position="141"/>
        <end position="151"/>
    </location>
</feature>
<dbReference type="Gene3D" id="3.80.10.10">
    <property type="entry name" value="Ribonuclease Inhibitor"/>
    <property type="match status" value="3"/>
</dbReference>
<dbReference type="SUPFAM" id="SSF52058">
    <property type="entry name" value="L domain-like"/>
    <property type="match status" value="3"/>
</dbReference>
<dbReference type="InterPro" id="IPR027417">
    <property type="entry name" value="P-loop_NTPase"/>
</dbReference>